<gene>
    <name evidence="6" type="ORF">HUT08_36450</name>
</gene>
<feature type="domain" description="HTH cro/C1-type" evidence="5">
    <location>
        <begin position="25"/>
        <end position="59"/>
    </location>
</feature>
<dbReference type="CDD" id="cd00093">
    <property type="entry name" value="HTH_XRE"/>
    <property type="match status" value="1"/>
</dbReference>
<feature type="compositionally biased region" description="Low complexity" evidence="4">
    <location>
        <begin position="104"/>
        <end position="115"/>
    </location>
</feature>
<reference evidence="6 7" key="1">
    <citation type="submission" date="2020-06" db="EMBL/GenBank/DDBJ databases">
        <title>Genome mining for natural products.</title>
        <authorList>
            <person name="Zhang B."/>
            <person name="Shi J."/>
            <person name="Ge H."/>
        </authorList>
    </citation>
    <scope>NUCLEOTIDE SEQUENCE [LARGE SCALE GENOMIC DNA]</scope>
    <source>
        <strain evidence="6 7">NA00687</strain>
        <plasmid evidence="6 7">unnamed</plasmid>
    </source>
</reference>
<feature type="compositionally biased region" description="Pro residues" evidence="4">
    <location>
        <begin position="84"/>
        <end position="103"/>
    </location>
</feature>
<dbReference type="PROSITE" id="PS50943">
    <property type="entry name" value="HTH_CROC1"/>
    <property type="match status" value="1"/>
</dbReference>
<name>A0A7H8NKF6_9ACTN</name>
<dbReference type="InterPro" id="IPR001387">
    <property type="entry name" value="Cro/C1-type_HTH"/>
</dbReference>
<evidence type="ECO:0000256" key="2">
    <source>
        <dbReference type="ARBA" id="ARBA00023125"/>
    </source>
</evidence>
<dbReference type="SUPFAM" id="SSF47413">
    <property type="entry name" value="lambda repressor-like DNA-binding domains"/>
    <property type="match status" value="1"/>
</dbReference>
<dbReference type="PANTHER" id="PTHR36511">
    <property type="entry name" value="MERR FAMILY BACTERIAL REGULATORY PROTEIN"/>
    <property type="match status" value="1"/>
</dbReference>
<keyword evidence="3" id="KW-0804">Transcription</keyword>
<protein>
    <submittedName>
        <fullName evidence="6">Helix-turn-helix transcriptional regulator</fullName>
    </submittedName>
</protein>
<feature type="region of interest" description="Disordered" evidence="4">
    <location>
        <begin position="80"/>
        <end position="143"/>
    </location>
</feature>
<dbReference type="Proteomes" id="UP000509303">
    <property type="component" value="Plasmid unnamed"/>
</dbReference>
<proteinExistence type="predicted"/>
<dbReference type="PANTHER" id="PTHR36511:SF3">
    <property type="entry name" value="ANTITOXIN HIGA-2"/>
    <property type="match status" value="1"/>
</dbReference>
<evidence type="ECO:0000256" key="3">
    <source>
        <dbReference type="ARBA" id="ARBA00023163"/>
    </source>
</evidence>
<sequence>MFAGVEDLLALATGTDLPPPAERARLRRAAGLSQEQVARALGLKRAVTVSDWERGTSEPRPPRRTAYARLLAGLAERFPATPAAEPPATPPAATPTAPAPAPASAPARAPRRASSAPPPRRRATPKPAPAPAPVASVTPDRGRYAHGPLAVLDADGTAYAADGQILECPATTLTALVEWTLTQTQLGAERLHRWGKDADPLVVLTAGATERLGLPDHVDDIRSADGGPRLPRLPDDHPAIAQLAADGWQLTRRGFGPWPRIYRPVSDGGRRQCVQFAILPWGALEERSWPGAADLDPAALAHALTAYADRVITPRTTTAVAGLELMTALRPPTRPVKAADGSWTSGPVTGSLTTPVDCAPPEAPPGHPLALESGQGLREEASDWARDPQTLTDEECAHPYAIGLDTNLAFLAASNRLSIGLGAPEHVTQPRFNKKISGSWYVDLSGAPHDPRLPSPFTPDGQPPTGPAWYSTPTVAYAVELGVDIHPEQAWLRPGTGAYLDPWYLRLRDAYLATMADLGVTRDQDDEAFLAAMRTHKSADPAQAAVLAAIKATAKGGIGKLRETAKGASWRPGERWPALERPTWRPDIAAAVIATARVNLHRRMRRMAEHDRFPLAVLSDCVVYPAATDIPTSGPTAAHLLPTDRDGAPISGTFRLGVAPGRVKHEGTQPFLWAAEQLDAGSNPARYIKGGHDAVLDGGE</sequence>
<organism evidence="6 7">
    <name type="scientific">Streptomyces buecherae</name>
    <dbReference type="NCBI Taxonomy" id="2763006"/>
    <lineage>
        <taxon>Bacteria</taxon>
        <taxon>Bacillati</taxon>
        <taxon>Actinomycetota</taxon>
        <taxon>Actinomycetes</taxon>
        <taxon>Kitasatosporales</taxon>
        <taxon>Streptomycetaceae</taxon>
        <taxon>Streptomyces</taxon>
    </lineage>
</organism>
<dbReference type="Pfam" id="PF01381">
    <property type="entry name" value="HTH_3"/>
    <property type="match status" value="1"/>
</dbReference>
<evidence type="ECO:0000256" key="4">
    <source>
        <dbReference type="SAM" id="MobiDB-lite"/>
    </source>
</evidence>
<dbReference type="Gene3D" id="1.10.260.40">
    <property type="entry name" value="lambda repressor-like DNA-binding domains"/>
    <property type="match status" value="1"/>
</dbReference>
<keyword evidence="1" id="KW-0805">Transcription regulation</keyword>
<evidence type="ECO:0000256" key="1">
    <source>
        <dbReference type="ARBA" id="ARBA00023015"/>
    </source>
</evidence>
<dbReference type="InterPro" id="IPR052359">
    <property type="entry name" value="HTH-type_reg/antitoxin"/>
</dbReference>
<dbReference type="SMART" id="SM00530">
    <property type="entry name" value="HTH_XRE"/>
    <property type="match status" value="1"/>
</dbReference>
<keyword evidence="2" id="KW-0238">DNA-binding</keyword>
<dbReference type="EMBL" id="CP054930">
    <property type="protein sequence ID" value="QKW55049.1"/>
    <property type="molecule type" value="Genomic_DNA"/>
</dbReference>
<dbReference type="InterPro" id="IPR010982">
    <property type="entry name" value="Lambda_DNA-bd_dom_sf"/>
</dbReference>
<evidence type="ECO:0000259" key="5">
    <source>
        <dbReference type="PROSITE" id="PS50943"/>
    </source>
</evidence>
<evidence type="ECO:0000313" key="7">
    <source>
        <dbReference type="Proteomes" id="UP000509303"/>
    </source>
</evidence>
<accession>A0A7H8NKF6</accession>
<dbReference type="AlphaFoldDB" id="A0A7H8NKF6"/>
<geneLocation type="plasmid" evidence="6 7">
    <name>unnamed</name>
</geneLocation>
<keyword evidence="6" id="KW-0614">Plasmid</keyword>
<keyword evidence="7" id="KW-1185">Reference proteome</keyword>
<dbReference type="NCBIfam" id="NF047542">
    <property type="entry name" value="telomere_Tap"/>
    <property type="match status" value="1"/>
</dbReference>
<dbReference type="GO" id="GO:0003677">
    <property type="term" value="F:DNA binding"/>
    <property type="evidence" value="ECO:0007669"/>
    <property type="project" value="UniProtKB-KW"/>
</dbReference>
<evidence type="ECO:0000313" key="6">
    <source>
        <dbReference type="EMBL" id="QKW55049.1"/>
    </source>
</evidence>